<sequence length="124" mass="14096">MLRERSTRDETDLQSVLTVLDDPASRTIIRRLSEPMTASELSEVCDIPLSTTYRKLERLTEAGLLVESTDVRTDGHHTARYDVAFDSVTIALAEDRQFEVTLEQRAATPEDRLAAMWAEVRRES</sequence>
<dbReference type="InterPro" id="IPR036388">
    <property type="entry name" value="WH-like_DNA-bd_sf"/>
</dbReference>
<dbReference type="Pfam" id="PF12840">
    <property type="entry name" value="HTH_20"/>
    <property type="match status" value="1"/>
</dbReference>
<dbReference type="CDD" id="cd00090">
    <property type="entry name" value="HTH_ARSR"/>
    <property type="match status" value="1"/>
</dbReference>
<evidence type="ECO:0000313" key="1">
    <source>
        <dbReference type="EMBL" id="SEO96898.1"/>
    </source>
</evidence>
<gene>
    <name evidence="1" type="ORF">SAMN04487948_10957</name>
</gene>
<dbReference type="SUPFAM" id="SSF46785">
    <property type="entry name" value="Winged helix' DNA-binding domain"/>
    <property type="match status" value="1"/>
</dbReference>
<dbReference type="InterPro" id="IPR011991">
    <property type="entry name" value="ArsR-like_HTH"/>
</dbReference>
<dbReference type="AlphaFoldDB" id="A0A1H8U2M9"/>
<proteinExistence type="predicted"/>
<keyword evidence="2" id="KW-1185">Reference proteome</keyword>
<reference evidence="2" key="1">
    <citation type="submission" date="2016-10" db="EMBL/GenBank/DDBJ databases">
        <authorList>
            <person name="Varghese N."/>
            <person name="Submissions S."/>
        </authorList>
    </citation>
    <scope>NUCLEOTIDE SEQUENCE [LARGE SCALE GENOMIC DNA]</scope>
    <source>
        <strain evidence="2">CGMCC 1.10121</strain>
    </source>
</reference>
<dbReference type="Proteomes" id="UP000199126">
    <property type="component" value="Unassembled WGS sequence"/>
</dbReference>
<dbReference type="OrthoDB" id="10985at2157"/>
<evidence type="ECO:0000313" key="2">
    <source>
        <dbReference type="Proteomes" id="UP000199126"/>
    </source>
</evidence>
<organism evidence="1 2">
    <name type="scientific">Halogranum amylolyticum</name>
    <dbReference type="NCBI Taxonomy" id="660520"/>
    <lineage>
        <taxon>Archaea</taxon>
        <taxon>Methanobacteriati</taxon>
        <taxon>Methanobacteriota</taxon>
        <taxon>Stenosarchaea group</taxon>
        <taxon>Halobacteria</taxon>
        <taxon>Halobacteriales</taxon>
        <taxon>Haloferacaceae</taxon>
    </lineage>
</organism>
<name>A0A1H8U2M9_9EURY</name>
<dbReference type="Gene3D" id="1.10.10.10">
    <property type="entry name" value="Winged helix-like DNA-binding domain superfamily/Winged helix DNA-binding domain"/>
    <property type="match status" value="1"/>
</dbReference>
<dbReference type="InterPro" id="IPR036390">
    <property type="entry name" value="WH_DNA-bd_sf"/>
</dbReference>
<accession>A0A1H8U2M9</accession>
<dbReference type="EMBL" id="FODV01000009">
    <property type="protein sequence ID" value="SEO96898.1"/>
    <property type="molecule type" value="Genomic_DNA"/>
</dbReference>
<dbReference type="RefSeq" id="WP_089825727.1">
    <property type="nucleotide sequence ID" value="NZ_FODV01000009.1"/>
</dbReference>
<protein>
    <submittedName>
        <fullName evidence="1">Helix-turn-helix domain-containing protein</fullName>
    </submittedName>
</protein>